<dbReference type="PROSITE" id="PS50943">
    <property type="entry name" value="HTH_CROC1"/>
    <property type="match status" value="1"/>
</dbReference>
<dbReference type="RefSeq" id="WP_377417447.1">
    <property type="nucleotide sequence ID" value="NZ_JBHSPR010000001.1"/>
</dbReference>
<reference evidence="3" key="1">
    <citation type="journal article" date="2019" name="Int. J. Syst. Evol. Microbiol.">
        <title>The Global Catalogue of Microorganisms (GCM) 10K type strain sequencing project: providing services to taxonomists for standard genome sequencing and annotation.</title>
        <authorList>
            <consortium name="The Broad Institute Genomics Platform"/>
            <consortium name="The Broad Institute Genome Sequencing Center for Infectious Disease"/>
            <person name="Wu L."/>
            <person name="Ma J."/>
        </authorList>
    </citation>
    <scope>NUCLEOTIDE SEQUENCE [LARGE SCALE GENOMIC DNA]</scope>
    <source>
        <strain evidence="3">ZS-35-S2</strain>
    </source>
</reference>
<gene>
    <name evidence="2" type="ORF">ACFP2T_04315</name>
</gene>
<name>A0ABW1K2D8_9ACTN</name>
<protein>
    <submittedName>
        <fullName evidence="2">Scr1 family TA system antitoxin-like transcriptional regulator</fullName>
    </submittedName>
</protein>
<dbReference type="InterPro" id="IPR001387">
    <property type="entry name" value="Cro/C1-type_HTH"/>
</dbReference>
<keyword evidence="3" id="KW-1185">Reference proteome</keyword>
<comment type="caution">
    <text evidence="2">The sequence shown here is derived from an EMBL/GenBank/DDBJ whole genome shotgun (WGS) entry which is preliminary data.</text>
</comment>
<sequence length="242" mass="26183">MTQDQTGAAVKVSGSLIAAIECGRVVPQPDTAERLDAFFGTGDEIQRAADAAREDAQAPWLRPWTENERRALLLRAFQPNVVPGLLQTEAYTRAVLRGARLPEEAVERTTQVRKDRQAATVDRPEPPMLTAVLGENVLHCGPPNVLKGQLEHLIVVGHRDRVQVLVVPSAVGFHPGLAVPFVLATLPGGARAGYLDDQLRGRVVTDPADLSGLELAWEIVTGLALPVDQSRDLIVKAVEEHD</sequence>
<dbReference type="InterPro" id="IPR043917">
    <property type="entry name" value="DUF5753"/>
</dbReference>
<accession>A0ABW1K2D8</accession>
<proteinExistence type="predicted"/>
<evidence type="ECO:0000313" key="2">
    <source>
        <dbReference type="EMBL" id="MFC6015421.1"/>
    </source>
</evidence>
<dbReference type="Proteomes" id="UP001596203">
    <property type="component" value="Unassembled WGS sequence"/>
</dbReference>
<evidence type="ECO:0000313" key="3">
    <source>
        <dbReference type="Proteomes" id="UP001596203"/>
    </source>
</evidence>
<organism evidence="2 3">
    <name type="scientific">Plantactinospora solaniradicis</name>
    <dbReference type="NCBI Taxonomy" id="1723736"/>
    <lineage>
        <taxon>Bacteria</taxon>
        <taxon>Bacillati</taxon>
        <taxon>Actinomycetota</taxon>
        <taxon>Actinomycetes</taxon>
        <taxon>Micromonosporales</taxon>
        <taxon>Micromonosporaceae</taxon>
        <taxon>Plantactinospora</taxon>
    </lineage>
</organism>
<evidence type="ECO:0000259" key="1">
    <source>
        <dbReference type="PROSITE" id="PS50943"/>
    </source>
</evidence>
<dbReference type="Pfam" id="PF19054">
    <property type="entry name" value="DUF5753"/>
    <property type="match status" value="1"/>
</dbReference>
<dbReference type="EMBL" id="JBHSPR010000001">
    <property type="protein sequence ID" value="MFC6015421.1"/>
    <property type="molecule type" value="Genomic_DNA"/>
</dbReference>
<feature type="domain" description="HTH cro/C1-type" evidence="1">
    <location>
        <begin position="1"/>
        <end position="45"/>
    </location>
</feature>